<dbReference type="AlphaFoldDB" id="A0A4P9WKB5"/>
<evidence type="ECO:0000313" key="3">
    <source>
        <dbReference type="Proteomes" id="UP000269721"/>
    </source>
</evidence>
<feature type="region of interest" description="Disordered" evidence="1">
    <location>
        <begin position="42"/>
        <end position="84"/>
    </location>
</feature>
<protein>
    <submittedName>
        <fullName evidence="2">Uncharacterized protein</fullName>
    </submittedName>
</protein>
<feature type="region of interest" description="Disordered" evidence="1">
    <location>
        <begin position="184"/>
        <end position="213"/>
    </location>
</feature>
<feature type="compositionally biased region" description="Basic residues" evidence="1">
    <location>
        <begin position="62"/>
        <end position="71"/>
    </location>
</feature>
<organism evidence="2 3">
    <name type="scientific">Blyttiomyces helicus</name>
    <dbReference type="NCBI Taxonomy" id="388810"/>
    <lineage>
        <taxon>Eukaryota</taxon>
        <taxon>Fungi</taxon>
        <taxon>Fungi incertae sedis</taxon>
        <taxon>Chytridiomycota</taxon>
        <taxon>Chytridiomycota incertae sedis</taxon>
        <taxon>Chytridiomycetes</taxon>
        <taxon>Chytridiomycetes incertae sedis</taxon>
        <taxon>Blyttiomyces</taxon>
    </lineage>
</organism>
<proteinExistence type="predicted"/>
<dbReference type="Gene3D" id="3.80.10.10">
    <property type="entry name" value="Ribonuclease Inhibitor"/>
    <property type="match status" value="1"/>
</dbReference>
<sequence length="711" mass="77294">MRSSCPGILDGEAPLLSRGSPLDSFFIDREVCNGLSVQRTGCRNSPDASIPEESSPCEPSPLRRRVPKRRPPLPPNTLKTPTGATEKRALVRANDVDRNLRLPCKTVNKKGTRKKGRSQVLATPFRAVSGATVASCSHNPSNCDENPFPLFSPLLLQRPQAPTIPEAAASLRFGLYTSLHLPPPDITRHARGRRLEPPQRDMEVKETSSSTRRRRAIVAASRFSYSTARWSKENDNGLPARARSVWMGIGHDWFCITDPKSEHIAGTQGSRRVGIIADGVSPGMPTHASPPMNASSMVMASGLAAEESENEREWKGFGCRRPMNPEEFKKATNSDARSLLFTRATPRVNHINAVTPTSGTSTLLRFPIHSLFFASSTSTPKTMGGPATLQRWVSTRKPTVFKSVDTLVDASVLHTAKSVVIASPLDSRRSSLVTGKVPWLPYELLEAIVAYLVDDQTALHACTLACRRLHALATPLLYSCPRLDTEIAFRMFGRSVRAAAKMGQRKPVGSVVSRLMRQFRDDGGSEMAEKDPAPPLMTSTTLVRTLRFAHFDPFTGNPFPKTRVGTATTQTLISRTLGRWTARRTWTRVAALAAGRLPALSRLDLSGGGRWLADSVLRAIAAACAPRRDGTGIRELCLAGASRVTDVAVLDLVDALKGSLVSVDLSRCTGITDLTFGGVVLDLEDRLEEFDVSATGITSEAVLYVSAPPRP</sequence>
<feature type="compositionally biased region" description="Basic and acidic residues" evidence="1">
    <location>
        <begin position="193"/>
        <end position="206"/>
    </location>
</feature>
<name>A0A4P9WKB5_9FUNG</name>
<reference evidence="3" key="1">
    <citation type="journal article" date="2018" name="Nat. Microbiol.">
        <title>Leveraging single-cell genomics to expand the fungal tree of life.</title>
        <authorList>
            <person name="Ahrendt S.R."/>
            <person name="Quandt C.A."/>
            <person name="Ciobanu D."/>
            <person name="Clum A."/>
            <person name="Salamov A."/>
            <person name="Andreopoulos B."/>
            <person name="Cheng J.F."/>
            <person name="Woyke T."/>
            <person name="Pelin A."/>
            <person name="Henrissat B."/>
            <person name="Reynolds N.K."/>
            <person name="Benny G.L."/>
            <person name="Smith M.E."/>
            <person name="James T.Y."/>
            <person name="Grigoriev I.V."/>
        </authorList>
    </citation>
    <scope>NUCLEOTIDE SEQUENCE [LARGE SCALE GENOMIC DNA]</scope>
</reference>
<keyword evidence="3" id="KW-1185">Reference proteome</keyword>
<dbReference type="InterPro" id="IPR032675">
    <property type="entry name" value="LRR_dom_sf"/>
</dbReference>
<accession>A0A4P9WKB5</accession>
<gene>
    <name evidence="2" type="ORF">BDK51DRAFT_38012</name>
</gene>
<evidence type="ECO:0000313" key="2">
    <source>
        <dbReference type="EMBL" id="RKO91600.1"/>
    </source>
</evidence>
<evidence type="ECO:0000256" key="1">
    <source>
        <dbReference type="SAM" id="MobiDB-lite"/>
    </source>
</evidence>
<dbReference type="Proteomes" id="UP000269721">
    <property type="component" value="Unassembled WGS sequence"/>
</dbReference>
<dbReference type="EMBL" id="KZ994993">
    <property type="protein sequence ID" value="RKO91600.1"/>
    <property type="molecule type" value="Genomic_DNA"/>
</dbReference>